<accession>A0A0C2U5I9</accession>
<evidence type="ECO:0000313" key="3">
    <source>
        <dbReference type="Proteomes" id="UP000031971"/>
    </source>
</evidence>
<gene>
    <name evidence="2" type="ORF">CCC_01573</name>
</gene>
<keyword evidence="1" id="KW-0812">Transmembrane</keyword>
<comment type="caution">
    <text evidence="2">The sequence shown here is derived from an EMBL/GenBank/DDBJ whole genome shotgun (WGS) entry which is preliminary data.</text>
</comment>
<keyword evidence="3" id="KW-1185">Reference proteome</keyword>
<dbReference type="STRING" id="272627.CCC_01573"/>
<dbReference type="RefSeq" id="WP_041042929.1">
    <property type="nucleotide sequence ID" value="NZ_JXSL01000035.1"/>
</dbReference>
<protein>
    <submittedName>
        <fullName evidence="2">Malonate transporter MadL subunit</fullName>
    </submittedName>
</protein>
<feature type="transmembrane region" description="Helical" evidence="1">
    <location>
        <begin position="63"/>
        <end position="81"/>
    </location>
</feature>
<sequence length="134" mass="13779">MVIFGTALLAACYLAGIFVGDAFGALIGVKANVGGVGIAMMLLIAAQHFLRERGLLNATSEKGVTFWAMMYIPVVVAMAATQNVLVAAKAGPVALLAAAGSVVLCACVISFINRIIHRAHGGQPWNPDATVEIG</sequence>
<feature type="transmembrane region" description="Helical" evidence="1">
    <location>
        <begin position="93"/>
        <end position="112"/>
    </location>
</feature>
<keyword evidence="1" id="KW-0472">Membrane</keyword>
<dbReference type="InterPro" id="IPR004690">
    <property type="entry name" value="Maln_transptMadL"/>
</dbReference>
<organism evidence="2 3">
    <name type="scientific">Paramagnetospirillum magnetotacticum MS-1</name>
    <dbReference type="NCBI Taxonomy" id="272627"/>
    <lineage>
        <taxon>Bacteria</taxon>
        <taxon>Pseudomonadati</taxon>
        <taxon>Pseudomonadota</taxon>
        <taxon>Alphaproteobacteria</taxon>
        <taxon>Rhodospirillales</taxon>
        <taxon>Magnetospirillaceae</taxon>
        <taxon>Paramagnetospirillum</taxon>
    </lineage>
</organism>
<dbReference type="OrthoDB" id="286752at2"/>
<dbReference type="EMBL" id="JXSL01000035">
    <property type="protein sequence ID" value="KIL96707.1"/>
    <property type="molecule type" value="Genomic_DNA"/>
</dbReference>
<evidence type="ECO:0000256" key="1">
    <source>
        <dbReference type="SAM" id="Phobius"/>
    </source>
</evidence>
<dbReference type="Pfam" id="PF03817">
    <property type="entry name" value="MadL"/>
    <property type="match status" value="1"/>
</dbReference>
<dbReference type="AlphaFoldDB" id="A0A0C2U5I9"/>
<feature type="transmembrane region" description="Helical" evidence="1">
    <location>
        <begin position="34"/>
        <end position="51"/>
    </location>
</feature>
<dbReference type="NCBIfam" id="TIGR00807">
    <property type="entry name" value="malonate_madL"/>
    <property type="match status" value="1"/>
</dbReference>
<evidence type="ECO:0000313" key="2">
    <source>
        <dbReference type="EMBL" id="KIL96707.1"/>
    </source>
</evidence>
<name>A0A0C2U5I9_PARME</name>
<dbReference type="Proteomes" id="UP000031971">
    <property type="component" value="Unassembled WGS sequence"/>
</dbReference>
<reference evidence="2 3" key="1">
    <citation type="submission" date="2015-01" db="EMBL/GenBank/DDBJ databases">
        <title>Genome Sequence of Magnetospirillum magnetotacticum Strain MS-1.</title>
        <authorList>
            <person name="Marinov G.K."/>
            <person name="Smalley M.D."/>
            <person name="DeSalvo G."/>
        </authorList>
    </citation>
    <scope>NUCLEOTIDE SEQUENCE [LARGE SCALE GENOMIC DNA]</scope>
    <source>
        <strain evidence="2 3">MS-1</strain>
    </source>
</reference>
<keyword evidence="1" id="KW-1133">Transmembrane helix</keyword>
<dbReference type="GO" id="GO:0016020">
    <property type="term" value="C:membrane"/>
    <property type="evidence" value="ECO:0007669"/>
    <property type="project" value="InterPro"/>
</dbReference>
<proteinExistence type="predicted"/>